<comment type="similarity">
    <text evidence="1">Belongs to the YciI family.</text>
</comment>
<evidence type="ECO:0000256" key="1">
    <source>
        <dbReference type="ARBA" id="ARBA00007689"/>
    </source>
</evidence>
<dbReference type="InterPro" id="IPR011008">
    <property type="entry name" value="Dimeric_a/b-barrel"/>
</dbReference>
<dbReference type="PANTHER" id="PTHR35174:SF3">
    <property type="entry name" value="BLL7171 PROTEIN"/>
    <property type="match status" value="1"/>
</dbReference>
<dbReference type="Proteomes" id="UP000198145">
    <property type="component" value="Unassembled WGS sequence"/>
</dbReference>
<dbReference type="Pfam" id="PF03795">
    <property type="entry name" value="YCII"/>
    <property type="match status" value="1"/>
</dbReference>
<comment type="caution">
    <text evidence="3">The sequence shown here is derived from an EMBL/GenBank/DDBJ whole genome shotgun (WGS) entry which is preliminary data.</text>
</comment>
<name>A0A2D0ADP6_PSENT</name>
<protein>
    <submittedName>
        <fullName evidence="3">Dehydrogenase</fullName>
    </submittedName>
</protein>
<proteinExistence type="inferred from homology"/>
<evidence type="ECO:0000313" key="4">
    <source>
        <dbReference type="Proteomes" id="UP000198145"/>
    </source>
</evidence>
<dbReference type="EMBL" id="NJBA01000004">
    <property type="protein sequence ID" value="OWP50209.1"/>
    <property type="molecule type" value="Genomic_DNA"/>
</dbReference>
<evidence type="ECO:0000259" key="2">
    <source>
        <dbReference type="Pfam" id="PF03795"/>
    </source>
</evidence>
<feature type="domain" description="YCII-related" evidence="2">
    <location>
        <begin position="1"/>
        <end position="115"/>
    </location>
</feature>
<reference evidence="3 4" key="1">
    <citation type="submission" date="2017-06" db="EMBL/GenBank/DDBJ databases">
        <title>Draft genome of Pseudomonas nitroreducens DF05.</title>
        <authorList>
            <person name="Iyer R."/>
        </authorList>
    </citation>
    <scope>NUCLEOTIDE SEQUENCE [LARGE SCALE GENOMIC DNA]</scope>
    <source>
        <strain evidence="3 4">DF05</strain>
    </source>
</reference>
<dbReference type="RefSeq" id="WP_088417640.1">
    <property type="nucleotide sequence ID" value="NZ_NJBA01000004.1"/>
</dbReference>
<dbReference type="STRING" id="46680.GCA_000807755_02775"/>
<organism evidence="3 4">
    <name type="scientific">Pseudomonas nitroreducens</name>
    <dbReference type="NCBI Taxonomy" id="46680"/>
    <lineage>
        <taxon>Bacteria</taxon>
        <taxon>Pseudomonadati</taxon>
        <taxon>Pseudomonadota</taxon>
        <taxon>Gammaproteobacteria</taxon>
        <taxon>Pseudomonadales</taxon>
        <taxon>Pseudomonadaceae</taxon>
        <taxon>Pseudomonas</taxon>
    </lineage>
</organism>
<dbReference type="eggNOG" id="COG3795">
    <property type="taxonomic scope" value="Bacteria"/>
</dbReference>
<accession>A0A2D0ADP6</accession>
<dbReference type="SUPFAM" id="SSF54909">
    <property type="entry name" value="Dimeric alpha+beta barrel"/>
    <property type="match status" value="1"/>
</dbReference>
<dbReference type="AlphaFoldDB" id="A0A2D0ADP6"/>
<dbReference type="InterPro" id="IPR005545">
    <property type="entry name" value="YCII"/>
</dbReference>
<dbReference type="PANTHER" id="PTHR35174">
    <property type="entry name" value="BLL7171 PROTEIN-RELATED"/>
    <property type="match status" value="1"/>
</dbReference>
<sequence>MKYLCLIYVDDQRLSSLSGPEYRRLMDECFANDEYQRRAGRVLASEALETVEAATTLRHGAAGLSITDGPFAETREYLGGFVLIDARDLNEALQIAQGIPSGRLGAVEVRPVRDWDRYFAGR</sequence>
<evidence type="ECO:0000313" key="3">
    <source>
        <dbReference type="EMBL" id="OWP50209.1"/>
    </source>
</evidence>
<gene>
    <name evidence="3" type="ORF">CEG18_11665</name>
</gene>
<dbReference type="Gene3D" id="3.30.70.1060">
    <property type="entry name" value="Dimeric alpha+beta barrel"/>
    <property type="match status" value="1"/>
</dbReference>